<feature type="chain" id="PRO_5013199922" evidence="1">
    <location>
        <begin position="22"/>
        <end position="188"/>
    </location>
</feature>
<sequence>MKATLTCIFIILGLLPVKSIASEDQAWTALREGRAVLMMRHALAPGTGDPGGFDLEDCSTQRNLNSVGREQARSWGPFLASRGITEARVFSSQWCRCMDTAREMDMGEVTEWPALNSFFRNWGDGDTQTRQTIALVNELEPGAAVILVSHQVNVTALTGVFPASNEGVILALPLSDNPTVLARVSPGR</sequence>
<gene>
    <name evidence="2" type="ORF">BEE62_13890</name>
</gene>
<accession>A0A1M2V0F0</accession>
<keyword evidence="3" id="KW-1185">Reference proteome</keyword>
<dbReference type="Pfam" id="PF00300">
    <property type="entry name" value="His_Phos_1"/>
    <property type="match status" value="1"/>
</dbReference>
<keyword evidence="1" id="KW-0732">Signal</keyword>
<reference evidence="2" key="1">
    <citation type="submission" date="2016-11" db="EMBL/GenBank/DDBJ databases">
        <title>Draft Genome Sequence of Marinobacter hydrocarbonoclasticus strain STW2, a polyaromatic aromatic hydrocarbon degrading and denitrifying bacterium from rhizosphere of Seagrass Enhalus acodoides.</title>
        <authorList>
            <person name="Ling J."/>
            <person name="Dong J."/>
        </authorList>
    </citation>
    <scope>NUCLEOTIDE SEQUENCE [LARGE SCALE GENOMIC DNA]</scope>
    <source>
        <strain evidence="2">STW2</strain>
    </source>
</reference>
<dbReference type="RefSeq" id="WP_072677840.1">
    <property type="nucleotide sequence ID" value="NZ_MPKY01000001.1"/>
</dbReference>
<dbReference type="InterPro" id="IPR013078">
    <property type="entry name" value="His_Pase_superF_clade-1"/>
</dbReference>
<name>A0A1M2V0F0_MARNT</name>
<proteinExistence type="predicted"/>
<dbReference type="Proteomes" id="UP000183986">
    <property type="component" value="Unassembled WGS sequence"/>
</dbReference>
<evidence type="ECO:0000313" key="3">
    <source>
        <dbReference type="Proteomes" id="UP000183986"/>
    </source>
</evidence>
<dbReference type="EMBL" id="MPKY01000001">
    <property type="protein sequence ID" value="OJT01054.1"/>
    <property type="molecule type" value="Genomic_DNA"/>
</dbReference>
<comment type="caution">
    <text evidence="2">The sequence shown here is derived from an EMBL/GenBank/DDBJ whole genome shotgun (WGS) entry which is preliminary data.</text>
</comment>
<evidence type="ECO:0000256" key="1">
    <source>
        <dbReference type="SAM" id="SignalP"/>
    </source>
</evidence>
<evidence type="ECO:0000313" key="2">
    <source>
        <dbReference type="EMBL" id="OJT01054.1"/>
    </source>
</evidence>
<dbReference type="CDD" id="cd07067">
    <property type="entry name" value="HP_PGM_like"/>
    <property type="match status" value="1"/>
</dbReference>
<dbReference type="AlphaFoldDB" id="A0A1M2V0F0"/>
<dbReference type="SUPFAM" id="SSF53254">
    <property type="entry name" value="Phosphoglycerate mutase-like"/>
    <property type="match status" value="1"/>
</dbReference>
<dbReference type="OrthoDB" id="8685508at2"/>
<organism evidence="2 3">
    <name type="scientific">Marinobacter nauticus</name>
    <name type="common">Marinobacter hydrocarbonoclasticus</name>
    <name type="synonym">Marinobacter aquaeolei</name>
    <dbReference type="NCBI Taxonomy" id="2743"/>
    <lineage>
        <taxon>Bacteria</taxon>
        <taxon>Pseudomonadati</taxon>
        <taxon>Pseudomonadota</taxon>
        <taxon>Gammaproteobacteria</taxon>
        <taxon>Pseudomonadales</taxon>
        <taxon>Marinobacteraceae</taxon>
        <taxon>Marinobacter</taxon>
    </lineage>
</organism>
<protein>
    <submittedName>
        <fullName evidence="2">Histidine phosphatase family protein</fullName>
    </submittedName>
</protein>
<dbReference type="Gene3D" id="3.40.50.1240">
    <property type="entry name" value="Phosphoglycerate mutase-like"/>
    <property type="match status" value="1"/>
</dbReference>
<dbReference type="InterPro" id="IPR029033">
    <property type="entry name" value="His_PPase_superfam"/>
</dbReference>
<feature type="signal peptide" evidence="1">
    <location>
        <begin position="1"/>
        <end position="21"/>
    </location>
</feature>